<proteinExistence type="predicted"/>
<evidence type="ECO:0000313" key="2">
    <source>
        <dbReference type="Proteomes" id="UP000325440"/>
    </source>
</evidence>
<protein>
    <submittedName>
        <fullName evidence="1">Uncharacterized protein</fullName>
    </submittedName>
</protein>
<gene>
    <name evidence="1" type="ORF">CINCED_3A014112</name>
</gene>
<evidence type="ECO:0000313" key="1">
    <source>
        <dbReference type="EMBL" id="VVC40604.1"/>
    </source>
</evidence>
<reference evidence="1 2" key="1">
    <citation type="submission" date="2019-08" db="EMBL/GenBank/DDBJ databases">
        <authorList>
            <person name="Alioto T."/>
            <person name="Alioto T."/>
            <person name="Gomez Garrido J."/>
        </authorList>
    </citation>
    <scope>NUCLEOTIDE SEQUENCE [LARGE SCALE GENOMIC DNA]</scope>
</reference>
<accession>A0A5E4NA01</accession>
<dbReference type="Proteomes" id="UP000325440">
    <property type="component" value="Unassembled WGS sequence"/>
</dbReference>
<name>A0A5E4NA01_9HEMI</name>
<dbReference type="AlphaFoldDB" id="A0A5E4NA01"/>
<organism evidence="1 2">
    <name type="scientific">Cinara cedri</name>
    <dbReference type="NCBI Taxonomy" id="506608"/>
    <lineage>
        <taxon>Eukaryota</taxon>
        <taxon>Metazoa</taxon>
        <taxon>Ecdysozoa</taxon>
        <taxon>Arthropoda</taxon>
        <taxon>Hexapoda</taxon>
        <taxon>Insecta</taxon>
        <taxon>Pterygota</taxon>
        <taxon>Neoptera</taxon>
        <taxon>Paraneoptera</taxon>
        <taxon>Hemiptera</taxon>
        <taxon>Sternorrhyncha</taxon>
        <taxon>Aphidomorpha</taxon>
        <taxon>Aphidoidea</taxon>
        <taxon>Aphididae</taxon>
        <taxon>Lachninae</taxon>
        <taxon>Cinara</taxon>
    </lineage>
</organism>
<dbReference type="EMBL" id="CABPRJ010001906">
    <property type="protein sequence ID" value="VVC40604.1"/>
    <property type="molecule type" value="Genomic_DNA"/>
</dbReference>
<keyword evidence="2" id="KW-1185">Reference proteome</keyword>
<sequence length="212" mass="24318">MYSYVTVNHDQLTAMNDRAFSWRVHTLRSGEKKNLQFQSDKGPRRKEMRARARGIKIETAKNPPETPAIFRDGSQNSEMSLKMVTNAVCFPSHEFCQVLFQKISFVSTALFSSSFNRTPQPLDVSGVRPCVQINKTVETKFSNKPSTNPNITITSQFFKNVIRLHRNVWAWTSEISSTRFNYFPLPVLITVSVCMELCVTKWVENLKCLPSE</sequence>